<evidence type="ECO:0000256" key="2">
    <source>
        <dbReference type="SAM" id="Phobius"/>
    </source>
</evidence>
<dbReference type="GO" id="GO:0016491">
    <property type="term" value="F:oxidoreductase activity"/>
    <property type="evidence" value="ECO:0007669"/>
    <property type="project" value="TreeGrafter"/>
</dbReference>
<dbReference type="PROSITE" id="PS51471">
    <property type="entry name" value="FE2OG_OXY"/>
    <property type="match status" value="1"/>
</dbReference>
<evidence type="ECO:0000313" key="5">
    <source>
        <dbReference type="Proteomes" id="UP000553632"/>
    </source>
</evidence>
<organism evidence="4 5">
    <name type="scientific">Perkinsus olseni</name>
    <name type="common">Perkinsus atlanticus</name>
    <dbReference type="NCBI Taxonomy" id="32597"/>
    <lineage>
        <taxon>Eukaryota</taxon>
        <taxon>Sar</taxon>
        <taxon>Alveolata</taxon>
        <taxon>Perkinsozoa</taxon>
        <taxon>Perkinsea</taxon>
        <taxon>Perkinsida</taxon>
        <taxon>Perkinsidae</taxon>
        <taxon>Perkinsus</taxon>
    </lineage>
</organism>
<accession>A0A7J6S409</accession>
<evidence type="ECO:0000313" key="4">
    <source>
        <dbReference type="EMBL" id="KAF4727246.1"/>
    </source>
</evidence>
<dbReference type="SUPFAM" id="SSF51197">
    <property type="entry name" value="Clavaminate synthase-like"/>
    <property type="match status" value="1"/>
</dbReference>
<feature type="region of interest" description="Disordered" evidence="1">
    <location>
        <begin position="1"/>
        <end position="40"/>
    </location>
</feature>
<feature type="compositionally biased region" description="Low complexity" evidence="1">
    <location>
        <begin position="125"/>
        <end position="140"/>
    </location>
</feature>
<dbReference type="AlphaFoldDB" id="A0A7J6S409"/>
<name>A0A7J6S409_PEROL</name>
<dbReference type="GO" id="GO:0070988">
    <property type="term" value="P:demethylation"/>
    <property type="evidence" value="ECO:0007669"/>
    <property type="project" value="InterPro"/>
</dbReference>
<dbReference type="InterPro" id="IPR037151">
    <property type="entry name" value="AlkB-like_sf"/>
</dbReference>
<feature type="region of interest" description="Disordered" evidence="1">
    <location>
        <begin position="55"/>
        <end position="83"/>
    </location>
</feature>
<dbReference type="InterPro" id="IPR027450">
    <property type="entry name" value="AlkB-like"/>
</dbReference>
<evidence type="ECO:0000256" key="1">
    <source>
        <dbReference type="SAM" id="MobiDB-lite"/>
    </source>
</evidence>
<dbReference type="Gene3D" id="2.60.120.590">
    <property type="entry name" value="Alpha-ketoglutarate-dependent dioxygenase AlkB-like"/>
    <property type="match status" value="1"/>
</dbReference>
<keyword evidence="5" id="KW-1185">Reference proteome</keyword>
<dbReference type="InterPro" id="IPR005123">
    <property type="entry name" value="Oxoglu/Fe-dep_dioxygenase_dom"/>
</dbReference>
<dbReference type="GO" id="GO:0032451">
    <property type="term" value="F:demethylase activity"/>
    <property type="evidence" value="ECO:0007669"/>
    <property type="project" value="TreeGrafter"/>
</dbReference>
<dbReference type="InterPro" id="IPR032857">
    <property type="entry name" value="ALKBH4"/>
</dbReference>
<feature type="region of interest" description="Disordered" evidence="1">
    <location>
        <begin position="95"/>
        <end position="180"/>
    </location>
</feature>
<feature type="compositionally biased region" description="Polar residues" evidence="1">
    <location>
        <begin position="55"/>
        <end position="70"/>
    </location>
</feature>
<reference evidence="4 5" key="1">
    <citation type="submission" date="2020-04" db="EMBL/GenBank/DDBJ databases">
        <title>Perkinsus olseni comparative genomics.</title>
        <authorList>
            <person name="Bogema D.R."/>
        </authorList>
    </citation>
    <scope>NUCLEOTIDE SEQUENCE [LARGE SCALE GENOMIC DNA]</scope>
    <source>
        <strain evidence="4 5">ATCC PRA-207</strain>
    </source>
</reference>
<dbReference type="Proteomes" id="UP000553632">
    <property type="component" value="Unassembled WGS sequence"/>
</dbReference>
<keyword evidence="2" id="KW-0812">Transmembrane</keyword>
<feature type="transmembrane region" description="Helical" evidence="2">
    <location>
        <begin position="192"/>
        <end position="213"/>
    </location>
</feature>
<keyword evidence="2" id="KW-1133">Transmembrane helix</keyword>
<sequence length="515" mass="54990">MGPGSTQTGDVEEHLHLTAEGGGPPGVDESKTEGAGLVGQGVVSGLVQPAVVANESQSTGHSVMTGNTDNGGVIGADGPSRGARVDRAVGTMRLPLQQRRLRPTTTYEAPSEATPGGGGSRKENSATTSSAVGGASANSNDTTTTLREPVKQFEDESTHVGDVKAEEAVPGPAEGQVGPNRVQSGEVAMRSFIAVTVVTLLLVAAVIGSFVCTKDSLQVWRSRSRYDATRHGVRKVNIPSPGRRYNLVQPLSATTTVQQSMPPSDLAPPCACTGVRSCSMCEGAATRTLKPNAHHLRHRFLPDGVLETAKSDSPPPGLLVLQDAITEADEADLLRDIYARPWKPSQSGRRKQDYGPQVNFKKRKLKCPDAFRGLPRSIDAVLPRVNCVLGLPADHPWHEMVVLEYTAHRGSNIDLHQDHSWIWGDGILDLSLASDCVMTFANPKDGVYCDVRLPRRSVCLISGPAQTGWLHGIRKECACLGAADTRVSITLRVLTAAMALTEEGQETVRRSRMRC</sequence>
<evidence type="ECO:0000259" key="3">
    <source>
        <dbReference type="PROSITE" id="PS51471"/>
    </source>
</evidence>
<dbReference type="PANTHER" id="PTHR12463:SF1">
    <property type="entry name" value="2-OXOGLUTARATE AND FE-DEPENDENT OXYGENASE FAMILY PROTEIN"/>
    <property type="match status" value="1"/>
</dbReference>
<comment type="caution">
    <text evidence="4">The sequence shown here is derived from an EMBL/GenBank/DDBJ whole genome shotgun (WGS) entry which is preliminary data.</text>
</comment>
<dbReference type="Pfam" id="PF13532">
    <property type="entry name" value="2OG-FeII_Oxy_2"/>
    <property type="match status" value="1"/>
</dbReference>
<keyword evidence="2" id="KW-0472">Membrane</keyword>
<gene>
    <name evidence="4" type="primary">ALKBH4_2</name>
    <name evidence="4" type="ORF">FOZ63_033805</name>
</gene>
<dbReference type="EMBL" id="JABANO010021172">
    <property type="protein sequence ID" value="KAF4727246.1"/>
    <property type="molecule type" value="Genomic_DNA"/>
</dbReference>
<protein>
    <submittedName>
        <fullName evidence="4">AlkB, alkylation repair 4</fullName>
    </submittedName>
</protein>
<proteinExistence type="predicted"/>
<feature type="compositionally biased region" description="Basic and acidic residues" evidence="1">
    <location>
        <begin position="148"/>
        <end position="167"/>
    </location>
</feature>
<dbReference type="PANTHER" id="PTHR12463">
    <property type="entry name" value="OXYGENASE-RELATED"/>
    <property type="match status" value="1"/>
</dbReference>
<feature type="compositionally biased region" description="Low complexity" evidence="1">
    <location>
        <begin position="95"/>
        <end position="106"/>
    </location>
</feature>
<feature type="domain" description="Fe2OG dioxygenase" evidence="3">
    <location>
        <begin position="396"/>
        <end position="495"/>
    </location>
</feature>